<dbReference type="InterPro" id="IPR013105">
    <property type="entry name" value="TPR_2"/>
</dbReference>
<dbReference type="AlphaFoldDB" id="A0A3S1A5G5"/>
<feature type="non-terminal residue" evidence="6">
    <location>
        <position position="148"/>
    </location>
</feature>
<evidence type="ECO:0000256" key="2">
    <source>
        <dbReference type="ARBA" id="ARBA00022737"/>
    </source>
</evidence>
<proteinExistence type="predicted"/>
<feature type="non-terminal residue" evidence="6">
    <location>
        <position position="1"/>
    </location>
</feature>
<evidence type="ECO:0000313" key="7">
    <source>
        <dbReference type="Proteomes" id="UP000271974"/>
    </source>
</evidence>
<comment type="subcellular location">
    <subcellularLocation>
        <location evidence="1">Nucleus</location>
    </subcellularLocation>
</comment>
<keyword evidence="3 5" id="KW-0802">TPR repeat</keyword>
<gene>
    <name evidence="6" type="ORF">EGW08_009057</name>
</gene>
<dbReference type="Proteomes" id="UP000271974">
    <property type="component" value="Unassembled WGS sequence"/>
</dbReference>
<dbReference type="SUPFAM" id="SSF48452">
    <property type="entry name" value="TPR-like"/>
    <property type="match status" value="1"/>
</dbReference>
<dbReference type="InterPro" id="IPR011990">
    <property type="entry name" value="TPR-like_helical_dom_sf"/>
</dbReference>
<dbReference type="PANTHER" id="PTHR15502">
    <property type="entry name" value="CALCINEURIN-BINDING PROTEIN CABIN 1-RELATED"/>
    <property type="match status" value="1"/>
</dbReference>
<feature type="repeat" description="TPR" evidence="5">
    <location>
        <begin position="54"/>
        <end position="87"/>
    </location>
</feature>
<dbReference type="PROSITE" id="PS50005">
    <property type="entry name" value="TPR"/>
    <property type="match status" value="1"/>
</dbReference>
<dbReference type="STRING" id="188477.A0A3S1A5G5"/>
<keyword evidence="7" id="KW-1185">Reference proteome</keyword>
<dbReference type="PANTHER" id="PTHR15502:SF7">
    <property type="entry name" value="CALCINEURIN-BINDING PROTEIN CABIN-1"/>
    <property type="match status" value="1"/>
</dbReference>
<dbReference type="SMART" id="SM00028">
    <property type="entry name" value="TPR"/>
    <property type="match status" value="2"/>
</dbReference>
<sequence>SDDEAPSSSSPLHPGLQLLYLVHKNLASILLQRKDLKQALASYIEAVKIDSSEVTVWFKMGQLALKIHNYPMAKICYQQALQCNPHHWPSLDRSITVTFALGDYLMCLEHISSALERDCLYSKGLALRKKIFMEQPSLEGLTKDLFLY</sequence>
<dbReference type="Gene3D" id="1.25.40.10">
    <property type="entry name" value="Tetratricopeptide repeat domain"/>
    <property type="match status" value="1"/>
</dbReference>
<evidence type="ECO:0000256" key="5">
    <source>
        <dbReference type="PROSITE-ProRule" id="PRU00339"/>
    </source>
</evidence>
<dbReference type="GO" id="GO:0005634">
    <property type="term" value="C:nucleus"/>
    <property type="evidence" value="ECO:0007669"/>
    <property type="project" value="UniProtKB-SubCell"/>
</dbReference>
<reference evidence="6 7" key="1">
    <citation type="submission" date="2019-01" db="EMBL/GenBank/DDBJ databases">
        <title>A draft genome assembly of the solar-powered sea slug Elysia chlorotica.</title>
        <authorList>
            <person name="Cai H."/>
            <person name="Li Q."/>
            <person name="Fang X."/>
            <person name="Li J."/>
            <person name="Curtis N.E."/>
            <person name="Altenburger A."/>
            <person name="Shibata T."/>
            <person name="Feng M."/>
            <person name="Maeda T."/>
            <person name="Schwartz J.A."/>
            <person name="Shigenobu S."/>
            <person name="Lundholm N."/>
            <person name="Nishiyama T."/>
            <person name="Yang H."/>
            <person name="Hasebe M."/>
            <person name="Li S."/>
            <person name="Pierce S.K."/>
            <person name="Wang J."/>
        </authorList>
    </citation>
    <scope>NUCLEOTIDE SEQUENCE [LARGE SCALE GENOMIC DNA]</scope>
    <source>
        <strain evidence="6">EC2010</strain>
        <tissue evidence="6">Whole organism of an adult</tissue>
    </source>
</reference>
<keyword evidence="2" id="KW-0677">Repeat</keyword>
<evidence type="ECO:0000256" key="4">
    <source>
        <dbReference type="ARBA" id="ARBA00023242"/>
    </source>
</evidence>
<protein>
    <submittedName>
        <fullName evidence="6">Uncharacterized protein</fullName>
    </submittedName>
</protein>
<keyword evidence="4" id="KW-0539">Nucleus</keyword>
<comment type="caution">
    <text evidence="6">The sequence shown here is derived from an EMBL/GenBank/DDBJ whole genome shotgun (WGS) entry which is preliminary data.</text>
</comment>
<dbReference type="GO" id="GO:0006325">
    <property type="term" value="P:chromatin organization"/>
    <property type="evidence" value="ECO:0007669"/>
    <property type="project" value="InterPro"/>
</dbReference>
<accession>A0A3S1A5G5</accession>
<evidence type="ECO:0000313" key="6">
    <source>
        <dbReference type="EMBL" id="RUS83200.1"/>
    </source>
</evidence>
<dbReference type="OrthoDB" id="77564at2759"/>
<dbReference type="Pfam" id="PF13181">
    <property type="entry name" value="TPR_8"/>
    <property type="match status" value="1"/>
</dbReference>
<evidence type="ECO:0000256" key="3">
    <source>
        <dbReference type="ARBA" id="ARBA00022803"/>
    </source>
</evidence>
<name>A0A3S1A5G5_ELYCH</name>
<dbReference type="EMBL" id="RQTK01000254">
    <property type="protein sequence ID" value="RUS83200.1"/>
    <property type="molecule type" value="Genomic_DNA"/>
</dbReference>
<dbReference type="InterPro" id="IPR019734">
    <property type="entry name" value="TPR_rpt"/>
</dbReference>
<dbReference type="GO" id="GO:0031491">
    <property type="term" value="F:nucleosome binding"/>
    <property type="evidence" value="ECO:0007669"/>
    <property type="project" value="TreeGrafter"/>
</dbReference>
<dbReference type="InterPro" id="IPR033053">
    <property type="entry name" value="Hir3/CABIN1"/>
</dbReference>
<dbReference type="Pfam" id="PF07719">
    <property type="entry name" value="TPR_2"/>
    <property type="match status" value="1"/>
</dbReference>
<evidence type="ECO:0000256" key="1">
    <source>
        <dbReference type="ARBA" id="ARBA00004123"/>
    </source>
</evidence>
<organism evidence="6 7">
    <name type="scientific">Elysia chlorotica</name>
    <name type="common">Eastern emerald elysia</name>
    <name type="synonym">Sea slug</name>
    <dbReference type="NCBI Taxonomy" id="188477"/>
    <lineage>
        <taxon>Eukaryota</taxon>
        <taxon>Metazoa</taxon>
        <taxon>Spiralia</taxon>
        <taxon>Lophotrochozoa</taxon>
        <taxon>Mollusca</taxon>
        <taxon>Gastropoda</taxon>
        <taxon>Heterobranchia</taxon>
        <taxon>Euthyneura</taxon>
        <taxon>Panpulmonata</taxon>
        <taxon>Sacoglossa</taxon>
        <taxon>Placobranchoidea</taxon>
        <taxon>Plakobranchidae</taxon>
        <taxon>Elysia</taxon>
    </lineage>
</organism>